<evidence type="ECO:0000313" key="2">
    <source>
        <dbReference type="Proteomes" id="UP000028194"/>
    </source>
</evidence>
<reference evidence="1 2" key="1">
    <citation type="journal article" date="2014" name="PLoS ONE">
        <title>Genome Sequence of Candidatus Nitrososphaera evergladensis from Group I.1b Enriched from Everglades Soil Reveals Novel Genomic Features of the Ammonia-Oxidizing Archaea.</title>
        <authorList>
            <person name="Zhalnina K.V."/>
            <person name="Dias R."/>
            <person name="Leonard M.T."/>
            <person name="Dorr de Quadros P."/>
            <person name="Camargo F.A."/>
            <person name="Drew J.C."/>
            <person name="Farmerie W.G."/>
            <person name="Daroub S.H."/>
            <person name="Triplett E.W."/>
        </authorList>
    </citation>
    <scope>NUCLEOTIDE SEQUENCE [LARGE SCALE GENOMIC DNA]</scope>
    <source>
        <strain evidence="1 2">SR1</strain>
    </source>
</reference>
<keyword evidence="2" id="KW-1185">Reference proteome</keyword>
<protein>
    <submittedName>
        <fullName evidence="1">Uncharacterized protein</fullName>
    </submittedName>
</protein>
<dbReference type="OrthoDB" id="372372at2157"/>
<dbReference type="AlphaFoldDB" id="A0A075MWW7"/>
<proteinExistence type="predicted"/>
<dbReference type="GeneID" id="43502619"/>
<accession>A0A075MWW7</accession>
<dbReference type="Proteomes" id="UP000028194">
    <property type="component" value="Chromosome"/>
</dbReference>
<dbReference type="RefSeq" id="WP_158385259.1">
    <property type="nucleotide sequence ID" value="NZ_CP007174.1"/>
</dbReference>
<sequence length="47" mass="5064">MKQQIGGMVCTFCNAKIDYGKSVCDACAKKFNIGKYDMSKDGCGCDS</sequence>
<dbReference type="EMBL" id="CP007174">
    <property type="protein sequence ID" value="AIF83769.1"/>
    <property type="molecule type" value="Genomic_DNA"/>
</dbReference>
<dbReference type="STRING" id="1459636.NTE_01708"/>
<gene>
    <name evidence="1" type="ORF">NTE_01708</name>
</gene>
<dbReference type="HOGENOM" id="CLU_3163256_0_0_2"/>
<dbReference type="KEGG" id="nev:NTE_01708"/>
<organism evidence="1 2">
    <name type="scientific">Candidatus Nitrososphaera evergladensis SR1</name>
    <dbReference type="NCBI Taxonomy" id="1459636"/>
    <lineage>
        <taxon>Archaea</taxon>
        <taxon>Nitrososphaerota</taxon>
        <taxon>Nitrososphaeria</taxon>
        <taxon>Nitrososphaerales</taxon>
        <taxon>Nitrososphaeraceae</taxon>
        <taxon>Nitrososphaera</taxon>
    </lineage>
</organism>
<evidence type="ECO:0000313" key="1">
    <source>
        <dbReference type="EMBL" id="AIF83769.1"/>
    </source>
</evidence>
<name>A0A075MWW7_9ARCH</name>